<dbReference type="STRING" id="58114.SAMN05216270_101720"/>
<dbReference type="PANTHER" id="PTHR11599">
    <property type="entry name" value="PROTEASOME SUBUNIT ALPHA/BETA"/>
    <property type="match status" value="1"/>
</dbReference>
<comment type="subunit">
    <text evidence="3">The 20S proteasome core is composed of 14 alpha and 14 beta subunits that assemble into four stacked heptameric rings, resulting in a barrel-shaped structure. The two inner rings, each composed of seven catalytic beta subunits, are sandwiched by two outer rings, each composed of seven alpha subunits. The catalytic chamber with the active sites is on the inside of the barrel. Has a gated structure, the ends of the cylinder being occluded by the N-termini of the alpha-subunits. Is capped by the proteasome-associated ATPase, ARC.</text>
</comment>
<dbReference type="Proteomes" id="UP000198949">
    <property type="component" value="Unassembled WGS sequence"/>
</dbReference>
<name>A0A1G6RXR6_9ACTN</name>
<dbReference type="SUPFAM" id="SSF56235">
    <property type="entry name" value="N-terminal nucleophile aminohydrolases (Ntn hydrolases)"/>
    <property type="match status" value="1"/>
</dbReference>
<keyword evidence="2 3" id="KW-0647">Proteasome</keyword>
<feature type="compositionally biased region" description="Acidic residues" evidence="5">
    <location>
        <begin position="234"/>
        <end position="244"/>
    </location>
</feature>
<dbReference type="Gene3D" id="3.60.20.10">
    <property type="entry name" value="Glutamine Phosphoribosylpyrophosphate, subunit 1, domain 1"/>
    <property type="match status" value="1"/>
</dbReference>
<dbReference type="HAMAP" id="MF_00289_B">
    <property type="entry name" value="Proteasome_A_B"/>
    <property type="match status" value="1"/>
</dbReference>
<dbReference type="CDD" id="cd01906">
    <property type="entry name" value="proteasome_protease_HslV"/>
    <property type="match status" value="1"/>
</dbReference>
<dbReference type="InterPro" id="IPR023332">
    <property type="entry name" value="Proteasome_alpha-type"/>
</dbReference>
<dbReference type="UniPathway" id="UPA00997"/>
<dbReference type="GO" id="GO:0005737">
    <property type="term" value="C:cytoplasm"/>
    <property type="evidence" value="ECO:0007669"/>
    <property type="project" value="UniProtKB-SubCell"/>
</dbReference>
<comment type="function">
    <text evidence="3">Component of the proteasome core, a large protease complex with broad specificity involved in protein degradation.</text>
</comment>
<dbReference type="InterPro" id="IPR050115">
    <property type="entry name" value="Proteasome_alpha"/>
</dbReference>
<dbReference type="RefSeq" id="WP_091028425.1">
    <property type="nucleotide sequence ID" value="NZ_FNAD01000001.1"/>
</dbReference>
<dbReference type="EMBL" id="FNAD01000001">
    <property type="protein sequence ID" value="SDD09174.1"/>
    <property type="molecule type" value="Genomic_DNA"/>
</dbReference>
<evidence type="ECO:0000313" key="6">
    <source>
        <dbReference type="EMBL" id="SDD09174.1"/>
    </source>
</evidence>
<keyword evidence="7" id="KW-1185">Reference proteome</keyword>
<dbReference type="Pfam" id="PF00227">
    <property type="entry name" value="Proteasome"/>
    <property type="match status" value="1"/>
</dbReference>
<comment type="subcellular location">
    <subcellularLocation>
        <location evidence="3">Cytoplasm</location>
    </subcellularLocation>
</comment>
<dbReference type="GO" id="GO:0010498">
    <property type="term" value="P:proteasomal protein catabolic process"/>
    <property type="evidence" value="ECO:0007669"/>
    <property type="project" value="UniProtKB-UniRule"/>
</dbReference>
<evidence type="ECO:0000256" key="5">
    <source>
        <dbReference type="SAM" id="MobiDB-lite"/>
    </source>
</evidence>
<protein>
    <recommendedName>
        <fullName evidence="3">Proteasome subunit alpha</fullName>
    </recommendedName>
    <alternativeName>
        <fullName evidence="3">20S proteasome alpha subunit</fullName>
    </alternativeName>
    <alternativeName>
        <fullName evidence="3">Proteasome core protein PrcA</fullName>
    </alternativeName>
</protein>
<sequence>MAMQFYTSPEQIMRDRAEFARKNISRGRNVVVLSCADGVLLVAENVSSALHKVYELYDRIGFAAVGKYNEFENLRTAGVRMADLRGYSYDRRDVNAATLAKAYAQTLGGIFSEQTKPFEVEICVAGVGTSPEADELYRLTFDGSINDEPGYLAMGGAADSLKEVLAEGHDFEAPLADAFALALQALSSDGGNGTRRELTTDVLEVAVLERARPGRAFRRIEGLALEALMPSAETETESEAEPDPEAASSDGEAPDPQES</sequence>
<gene>
    <name evidence="3" type="primary">prcA</name>
    <name evidence="6" type="ORF">SAMN05216270_101720</name>
</gene>
<evidence type="ECO:0000256" key="4">
    <source>
        <dbReference type="PROSITE-ProRule" id="PRU00808"/>
    </source>
</evidence>
<keyword evidence="1 3" id="KW-0963">Cytoplasm</keyword>
<evidence type="ECO:0000256" key="1">
    <source>
        <dbReference type="ARBA" id="ARBA00022490"/>
    </source>
</evidence>
<dbReference type="GO" id="GO:0004298">
    <property type="term" value="F:threonine-type endopeptidase activity"/>
    <property type="evidence" value="ECO:0007669"/>
    <property type="project" value="InterPro"/>
</dbReference>
<comment type="similarity">
    <text evidence="3 4">Belongs to the peptidase T1A family.</text>
</comment>
<dbReference type="AlphaFoldDB" id="A0A1G6RXR6"/>
<dbReference type="InterPro" id="IPR029055">
    <property type="entry name" value="Ntn_hydrolases_N"/>
</dbReference>
<dbReference type="PROSITE" id="PS51475">
    <property type="entry name" value="PROTEASOME_ALPHA_2"/>
    <property type="match status" value="1"/>
</dbReference>
<dbReference type="InterPro" id="IPR022296">
    <property type="entry name" value="Proteasome_asu_bac"/>
</dbReference>
<dbReference type="GO" id="GO:0019941">
    <property type="term" value="P:modification-dependent protein catabolic process"/>
    <property type="evidence" value="ECO:0007669"/>
    <property type="project" value="UniProtKB-UniRule"/>
</dbReference>
<dbReference type="NCBIfam" id="TIGR03691">
    <property type="entry name" value="20S_bact_alpha"/>
    <property type="match status" value="1"/>
</dbReference>
<dbReference type="GO" id="GO:0019773">
    <property type="term" value="C:proteasome core complex, alpha-subunit complex"/>
    <property type="evidence" value="ECO:0007669"/>
    <property type="project" value="UniProtKB-UniRule"/>
</dbReference>
<comment type="activity regulation">
    <text evidence="3">The formation of the proteasomal ATPase ARC-20S proteasome complex, likely via the docking of the C-termini of ARC into the intersubunit pockets in the alpha-rings, may trigger opening of the gate for substrate entry. Interconversion between the open-gate and close-gate conformations leads to a dynamic regulation of the 20S proteasome proteolysis activity.</text>
</comment>
<accession>A0A1G6RXR6</accession>
<organism evidence="6 7">
    <name type="scientific">Glycomyces harbinensis</name>
    <dbReference type="NCBI Taxonomy" id="58114"/>
    <lineage>
        <taxon>Bacteria</taxon>
        <taxon>Bacillati</taxon>
        <taxon>Actinomycetota</taxon>
        <taxon>Actinomycetes</taxon>
        <taxon>Glycomycetales</taxon>
        <taxon>Glycomycetaceae</taxon>
        <taxon>Glycomyces</taxon>
    </lineage>
</organism>
<proteinExistence type="inferred from homology"/>
<evidence type="ECO:0000256" key="3">
    <source>
        <dbReference type="HAMAP-Rule" id="MF_00289"/>
    </source>
</evidence>
<dbReference type="OrthoDB" id="9775643at2"/>
<evidence type="ECO:0000313" key="7">
    <source>
        <dbReference type="Proteomes" id="UP000198949"/>
    </source>
</evidence>
<feature type="region of interest" description="Disordered" evidence="5">
    <location>
        <begin position="226"/>
        <end position="259"/>
    </location>
</feature>
<reference evidence="7" key="1">
    <citation type="submission" date="2016-10" db="EMBL/GenBank/DDBJ databases">
        <authorList>
            <person name="Varghese N."/>
            <person name="Submissions S."/>
        </authorList>
    </citation>
    <scope>NUCLEOTIDE SEQUENCE [LARGE SCALE GENOMIC DNA]</scope>
    <source>
        <strain evidence="7">CGMCC 4.3516</strain>
    </source>
</reference>
<dbReference type="InterPro" id="IPR001353">
    <property type="entry name" value="Proteasome_sua/b"/>
</dbReference>
<evidence type="ECO:0000256" key="2">
    <source>
        <dbReference type="ARBA" id="ARBA00022942"/>
    </source>
</evidence>
<comment type="pathway">
    <text evidence="3">Protein degradation; proteasomal Pup-dependent pathway.</text>
</comment>